<dbReference type="InterPro" id="IPR036877">
    <property type="entry name" value="SUI1_dom_sf"/>
</dbReference>
<reference evidence="7 8" key="1">
    <citation type="journal article" date="2019" name="Int. J. Syst. Evol. Microbiol.">
        <title>The Global Catalogue of Microorganisms (GCM) 10K type strain sequencing project: providing services to taxonomists for standard genome sequencing and annotation.</title>
        <authorList>
            <consortium name="The Broad Institute Genomics Platform"/>
            <consortium name="The Broad Institute Genome Sequencing Center for Infectious Disease"/>
            <person name="Wu L."/>
            <person name="Ma J."/>
        </authorList>
    </citation>
    <scope>NUCLEOTIDE SEQUENCE [LARGE SCALE GENOMIC DNA]</scope>
    <source>
        <strain evidence="7 8">JCM 16330</strain>
    </source>
</reference>
<dbReference type="PIRSF" id="PIRSF037511">
    <property type="entry name" value="Transl_init_SUI1_pro"/>
    <property type="match status" value="1"/>
</dbReference>
<feature type="domain" description="SUI1" evidence="6">
    <location>
        <begin position="18"/>
        <end position="84"/>
    </location>
</feature>
<evidence type="ECO:0000256" key="5">
    <source>
        <dbReference type="PIRNR" id="PIRNR037511"/>
    </source>
</evidence>
<dbReference type="GO" id="GO:0003743">
    <property type="term" value="F:translation initiation factor activity"/>
    <property type="evidence" value="ECO:0007669"/>
    <property type="project" value="UniProtKB-UniRule"/>
</dbReference>
<dbReference type="GO" id="GO:0006417">
    <property type="term" value="P:regulation of translation"/>
    <property type="evidence" value="ECO:0007669"/>
    <property type="project" value="UniProtKB-UniRule"/>
</dbReference>
<gene>
    <name evidence="7" type="primary">yciH_1</name>
    <name evidence="7" type="ORF">GCM10009066_07350</name>
</gene>
<dbReference type="Proteomes" id="UP001500837">
    <property type="component" value="Unassembled WGS sequence"/>
</dbReference>
<dbReference type="InterPro" id="IPR022851">
    <property type="entry name" value="SUI1_arc"/>
</dbReference>
<organism evidence="7 8">
    <name type="scientific">Halarchaeum salinum</name>
    <dbReference type="NCBI Taxonomy" id="489912"/>
    <lineage>
        <taxon>Archaea</taxon>
        <taxon>Methanobacteriati</taxon>
        <taxon>Methanobacteriota</taxon>
        <taxon>Stenosarchaea group</taxon>
        <taxon>Halobacteria</taxon>
        <taxon>Halobacteriales</taxon>
        <taxon>Halobacteriaceae</taxon>
    </lineage>
</organism>
<dbReference type="EMBL" id="BAAABL010000033">
    <property type="protein sequence ID" value="GAA0295370.1"/>
    <property type="molecule type" value="Genomic_DNA"/>
</dbReference>
<sequence>MPDELCVCEDVAKESQQITIRIDERRYGKEVTVVEGLDPKDVDLDSLSSDLKSKFACGGTVENGEIELQGNHSGRIEDFLRNKGFNVA</sequence>
<dbReference type="InterPro" id="IPR001950">
    <property type="entry name" value="SUI1"/>
</dbReference>
<dbReference type="SUPFAM" id="SSF55159">
    <property type="entry name" value="eIF1-like"/>
    <property type="match status" value="1"/>
</dbReference>
<evidence type="ECO:0000256" key="2">
    <source>
        <dbReference type="ARBA" id="ARBA00022845"/>
    </source>
</evidence>
<dbReference type="GO" id="GO:0001731">
    <property type="term" value="P:formation of translation preinitiation complex"/>
    <property type="evidence" value="ECO:0007669"/>
    <property type="project" value="UniProtKB-UniRule"/>
</dbReference>
<keyword evidence="8" id="KW-1185">Reference proteome</keyword>
<dbReference type="GO" id="GO:0003729">
    <property type="term" value="F:mRNA binding"/>
    <property type="evidence" value="ECO:0007669"/>
    <property type="project" value="TreeGrafter"/>
</dbReference>
<dbReference type="Pfam" id="PF01253">
    <property type="entry name" value="SUI1"/>
    <property type="match status" value="1"/>
</dbReference>
<dbReference type="GO" id="GO:0002188">
    <property type="term" value="P:translation reinitiation"/>
    <property type="evidence" value="ECO:0007669"/>
    <property type="project" value="UniProtKB-UniRule"/>
</dbReference>
<dbReference type="PANTHER" id="PTHR12789:SF0">
    <property type="entry name" value="DENSITY-REGULATED PROTEIN"/>
    <property type="match status" value="1"/>
</dbReference>
<keyword evidence="3 4" id="KW-0648">Protein biosynthesis</keyword>
<evidence type="ECO:0000256" key="3">
    <source>
        <dbReference type="ARBA" id="ARBA00022917"/>
    </source>
</evidence>
<dbReference type="InterPro" id="IPR050318">
    <property type="entry name" value="DENR/SUI1_TIF"/>
</dbReference>
<keyword evidence="2 4" id="KW-0810">Translation regulation</keyword>
<dbReference type="PROSITE" id="PS50296">
    <property type="entry name" value="SUI1"/>
    <property type="match status" value="1"/>
</dbReference>
<dbReference type="FunFam" id="3.30.780.10:FF:000006">
    <property type="entry name" value="Protein translation factor SUI1 homolog"/>
    <property type="match status" value="1"/>
</dbReference>
<dbReference type="NCBIfam" id="NF002096">
    <property type="entry name" value="PRK00939.1"/>
    <property type="match status" value="1"/>
</dbReference>
<dbReference type="PANTHER" id="PTHR12789">
    <property type="entry name" value="DENSITY-REGULATED PROTEIN HOMOLOG"/>
    <property type="match status" value="1"/>
</dbReference>
<accession>A0AAV3S5R0</accession>
<dbReference type="Gene3D" id="3.30.780.10">
    <property type="entry name" value="SUI1-like domain"/>
    <property type="match status" value="1"/>
</dbReference>
<dbReference type="CDD" id="cd11567">
    <property type="entry name" value="YciH_like"/>
    <property type="match status" value="1"/>
</dbReference>
<evidence type="ECO:0000256" key="1">
    <source>
        <dbReference type="ARBA" id="ARBA00005422"/>
    </source>
</evidence>
<evidence type="ECO:0000313" key="7">
    <source>
        <dbReference type="EMBL" id="GAA0295370.1"/>
    </source>
</evidence>
<name>A0AAV3S5R0_9EURY</name>
<comment type="similarity">
    <text evidence="1 4 5">Belongs to the SUI1 family.</text>
</comment>
<proteinExistence type="inferred from homology"/>
<evidence type="ECO:0000313" key="8">
    <source>
        <dbReference type="Proteomes" id="UP001500837"/>
    </source>
</evidence>
<comment type="caution">
    <text evidence="7">The sequence shown here is derived from an EMBL/GenBank/DDBJ whole genome shotgun (WGS) entry which is preliminary data.</text>
</comment>
<dbReference type="AlphaFoldDB" id="A0AAV3S5R0"/>
<evidence type="ECO:0000256" key="4">
    <source>
        <dbReference type="HAMAP-Rule" id="MF_00604"/>
    </source>
</evidence>
<dbReference type="HAMAP" id="MF_00604">
    <property type="entry name" value="SUI1"/>
    <property type="match status" value="1"/>
</dbReference>
<evidence type="ECO:0000259" key="6">
    <source>
        <dbReference type="PROSITE" id="PS50296"/>
    </source>
</evidence>
<dbReference type="InterPro" id="IPR005872">
    <property type="entry name" value="SUI1_arc_bac"/>
</dbReference>
<protein>
    <recommendedName>
        <fullName evidence="4 5">Protein translation factor SUI1 homolog</fullName>
    </recommendedName>
</protein>